<dbReference type="PANTHER" id="PTHR43300">
    <property type="entry name" value="ACETYLTRANSFERASE"/>
    <property type="match status" value="1"/>
</dbReference>
<evidence type="ECO:0000313" key="2">
    <source>
        <dbReference type="EMBL" id="MFC6726266.1"/>
    </source>
</evidence>
<organism evidence="2 3">
    <name type="scientific">Halobium palmae</name>
    <dbReference type="NCBI Taxonomy" id="1776492"/>
    <lineage>
        <taxon>Archaea</taxon>
        <taxon>Methanobacteriati</taxon>
        <taxon>Methanobacteriota</taxon>
        <taxon>Stenosarchaea group</taxon>
        <taxon>Halobacteria</taxon>
        <taxon>Halobacteriales</taxon>
        <taxon>Haloferacaceae</taxon>
        <taxon>Halobium</taxon>
    </lineage>
</organism>
<dbReference type="Proteomes" id="UP001596328">
    <property type="component" value="Unassembled WGS sequence"/>
</dbReference>
<gene>
    <name evidence="2" type="ORF">ACFQE1_18230</name>
</gene>
<accession>A0ABD5S438</accession>
<protein>
    <submittedName>
        <fullName evidence="2">DapH/DapD/GlmU-related protein</fullName>
    </submittedName>
</protein>
<name>A0ABD5S438_9EURY</name>
<dbReference type="InterPro" id="IPR011004">
    <property type="entry name" value="Trimer_LpxA-like_sf"/>
</dbReference>
<reference evidence="2 3" key="1">
    <citation type="journal article" date="2019" name="Int. J. Syst. Evol. Microbiol.">
        <title>The Global Catalogue of Microorganisms (GCM) 10K type strain sequencing project: providing services to taxonomists for standard genome sequencing and annotation.</title>
        <authorList>
            <consortium name="The Broad Institute Genomics Platform"/>
            <consortium name="The Broad Institute Genome Sequencing Center for Infectious Disease"/>
            <person name="Wu L."/>
            <person name="Ma J."/>
        </authorList>
    </citation>
    <scope>NUCLEOTIDE SEQUENCE [LARGE SCALE GENOMIC DNA]</scope>
    <source>
        <strain evidence="2 3">NBRC 111368</strain>
    </source>
</reference>
<dbReference type="EMBL" id="JBHSWU010000991">
    <property type="protein sequence ID" value="MFC6726266.1"/>
    <property type="molecule type" value="Genomic_DNA"/>
</dbReference>
<dbReference type="Pfam" id="PF14602">
    <property type="entry name" value="Hexapep_2"/>
    <property type="match status" value="2"/>
</dbReference>
<sequence>MSDADDATERPGAGEGVTLDHPHGGDGEPTVVGDGATVRSGSILYEDVTVGEGLTTGHNVLIREHTAIGDDVVVGTNTVVDGWTEIGSNVSLQTGVYVPSYTKIGDRVFVGPRAVLTNDPYPIRQEVDLVGPTIEDDASVGANATVLPGVTIGEGSF</sequence>
<dbReference type="SUPFAM" id="SSF51161">
    <property type="entry name" value="Trimeric LpxA-like enzymes"/>
    <property type="match status" value="1"/>
</dbReference>
<dbReference type="PANTHER" id="PTHR43300:SF10">
    <property type="entry name" value="2,3,4,5-TETRAHYDROPYRIDINE-2,6-DICARBOXYLATE N-ACETYLTRANSFERASE"/>
    <property type="match status" value="1"/>
</dbReference>
<dbReference type="InterPro" id="IPR001451">
    <property type="entry name" value="Hexapep"/>
</dbReference>
<dbReference type="AlphaFoldDB" id="A0ABD5S438"/>
<comment type="caution">
    <text evidence="2">The sequence shown here is derived from an EMBL/GenBank/DDBJ whole genome shotgun (WGS) entry which is preliminary data.</text>
</comment>
<keyword evidence="3" id="KW-1185">Reference proteome</keyword>
<evidence type="ECO:0000256" key="1">
    <source>
        <dbReference type="SAM" id="MobiDB-lite"/>
    </source>
</evidence>
<dbReference type="InterPro" id="IPR050179">
    <property type="entry name" value="Trans_hexapeptide_repeat"/>
</dbReference>
<proteinExistence type="predicted"/>
<feature type="region of interest" description="Disordered" evidence="1">
    <location>
        <begin position="1"/>
        <end position="32"/>
    </location>
</feature>
<dbReference type="Gene3D" id="2.160.10.10">
    <property type="entry name" value="Hexapeptide repeat proteins"/>
    <property type="match status" value="1"/>
</dbReference>
<evidence type="ECO:0000313" key="3">
    <source>
        <dbReference type="Proteomes" id="UP001596328"/>
    </source>
</evidence>
<feature type="non-terminal residue" evidence="2">
    <location>
        <position position="157"/>
    </location>
</feature>
<dbReference type="CDD" id="cd03358">
    <property type="entry name" value="LbH_WxcM_N_like"/>
    <property type="match status" value="1"/>
</dbReference>